<feature type="region of interest" description="Disordered" evidence="1">
    <location>
        <begin position="128"/>
        <end position="176"/>
    </location>
</feature>
<dbReference type="EMBL" id="VTPC01058954">
    <property type="protein sequence ID" value="KAF2890052.1"/>
    <property type="molecule type" value="Genomic_DNA"/>
</dbReference>
<proteinExistence type="predicted"/>
<dbReference type="InterPro" id="IPR000477">
    <property type="entry name" value="RT_dom"/>
</dbReference>
<keyword evidence="4" id="KW-1185">Reference proteome</keyword>
<accession>A0A8K0G690</accession>
<gene>
    <name evidence="3" type="ORF">ILUMI_16121</name>
</gene>
<protein>
    <recommendedName>
        <fullName evidence="2">Reverse transcriptase domain-containing protein</fullName>
    </recommendedName>
</protein>
<sequence>MKKEAECLIKFLNDKEGRLFTEEKKQLKDRESTSVSYQKELKCKTSLLLFIMVMDSIIKDCGRRCKNLIVGNWRLAPIKLSSLAFADNVAVLADSLEKLQFNMKIYEKELRKRGLKVSISKTKSMVVSKEESHHISPRGANVEQAHDQECGGGLHGRTTSSSTAMKGESPRTESVD</sequence>
<dbReference type="OrthoDB" id="6621014at2759"/>
<comment type="caution">
    <text evidence="3">The sequence shown here is derived from an EMBL/GenBank/DDBJ whole genome shotgun (WGS) entry which is preliminary data.</text>
</comment>
<evidence type="ECO:0000313" key="3">
    <source>
        <dbReference type="EMBL" id="KAF2890052.1"/>
    </source>
</evidence>
<name>A0A8K0G690_IGNLU</name>
<dbReference type="Proteomes" id="UP000801492">
    <property type="component" value="Unassembled WGS sequence"/>
</dbReference>
<reference evidence="3" key="1">
    <citation type="submission" date="2019-08" db="EMBL/GenBank/DDBJ databases">
        <title>The genome of the North American firefly Photinus pyralis.</title>
        <authorList>
            <consortium name="Photinus pyralis genome working group"/>
            <person name="Fallon T.R."/>
            <person name="Sander Lower S.E."/>
            <person name="Weng J.-K."/>
        </authorList>
    </citation>
    <scope>NUCLEOTIDE SEQUENCE</scope>
    <source>
        <strain evidence="3">TRF0915ILg1</strain>
        <tissue evidence="3">Whole body</tissue>
    </source>
</reference>
<feature type="domain" description="Reverse transcriptase" evidence="2">
    <location>
        <begin position="43"/>
        <end position="126"/>
    </location>
</feature>
<evidence type="ECO:0000259" key="2">
    <source>
        <dbReference type="Pfam" id="PF00078"/>
    </source>
</evidence>
<dbReference type="Pfam" id="PF00078">
    <property type="entry name" value="RVT_1"/>
    <property type="match status" value="1"/>
</dbReference>
<dbReference type="AlphaFoldDB" id="A0A8K0G690"/>
<evidence type="ECO:0000313" key="4">
    <source>
        <dbReference type="Proteomes" id="UP000801492"/>
    </source>
</evidence>
<organism evidence="3 4">
    <name type="scientific">Ignelater luminosus</name>
    <name type="common">Cucubano</name>
    <name type="synonym">Pyrophorus luminosus</name>
    <dbReference type="NCBI Taxonomy" id="2038154"/>
    <lineage>
        <taxon>Eukaryota</taxon>
        <taxon>Metazoa</taxon>
        <taxon>Ecdysozoa</taxon>
        <taxon>Arthropoda</taxon>
        <taxon>Hexapoda</taxon>
        <taxon>Insecta</taxon>
        <taxon>Pterygota</taxon>
        <taxon>Neoptera</taxon>
        <taxon>Endopterygota</taxon>
        <taxon>Coleoptera</taxon>
        <taxon>Polyphaga</taxon>
        <taxon>Elateriformia</taxon>
        <taxon>Elateroidea</taxon>
        <taxon>Elateridae</taxon>
        <taxon>Agrypninae</taxon>
        <taxon>Pyrophorini</taxon>
        <taxon>Ignelater</taxon>
    </lineage>
</organism>
<evidence type="ECO:0000256" key="1">
    <source>
        <dbReference type="SAM" id="MobiDB-lite"/>
    </source>
</evidence>